<dbReference type="InterPro" id="IPR024983">
    <property type="entry name" value="CHAT_dom"/>
</dbReference>
<accession>A0A8J7I1U2</accession>
<dbReference type="InterPro" id="IPR011990">
    <property type="entry name" value="TPR-like_helical_dom_sf"/>
</dbReference>
<dbReference type="InterPro" id="IPR019734">
    <property type="entry name" value="TPR_rpt"/>
</dbReference>
<organism evidence="2 3">
    <name type="scientific">Dendronalium phyllosphericum CENA369</name>
    <dbReference type="NCBI Taxonomy" id="1725256"/>
    <lineage>
        <taxon>Bacteria</taxon>
        <taxon>Bacillati</taxon>
        <taxon>Cyanobacteriota</taxon>
        <taxon>Cyanophyceae</taxon>
        <taxon>Nostocales</taxon>
        <taxon>Nostocaceae</taxon>
        <taxon>Dendronalium</taxon>
        <taxon>Dendronalium phyllosphericum</taxon>
    </lineage>
</organism>
<reference evidence="2 3" key="1">
    <citation type="journal article" date="2021" name="Int. J. Syst. Evol. Microbiol.">
        <title>Amazonocrinis nigriterrae gen. nov., sp. nov., Atlanticothrix silvestris gen. nov., sp. nov. and Dendronalium phyllosphericum gen. nov., sp. nov., nostocacean cyanobacteria from Brazilian environments.</title>
        <authorList>
            <person name="Alvarenga D.O."/>
            <person name="Andreote A.P.D."/>
            <person name="Branco L.H.Z."/>
            <person name="Delbaje E."/>
            <person name="Cruz R.B."/>
            <person name="Varani A.M."/>
            <person name="Fiore M.F."/>
        </authorList>
    </citation>
    <scope>NUCLEOTIDE SEQUENCE [LARGE SCALE GENOMIC DNA]</scope>
    <source>
        <strain evidence="2 3">CENA369</strain>
    </source>
</reference>
<evidence type="ECO:0000313" key="2">
    <source>
        <dbReference type="EMBL" id="MBH8571760.1"/>
    </source>
</evidence>
<dbReference type="SMART" id="SM00028">
    <property type="entry name" value="TPR"/>
    <property type="match status" value="5"/>
</dbReference>
<dbReference type="SUPFAM" id="SSF48452">
    <property type="entry name" value="TPR-like"/>
    <property type="match status" value="1"/>
</dbReference>
<dbReference type="Pfam" id="PF12770">
    <property type="entry name" value="CHAT"/>
    <property type="match status" value="1"/>
</dbReference>
<protein>
    <submittedName>
        <fullName evidence="2">CHAT domain-containing protein</fullName>
    </submittedName>
</protein>
<dbReference type="RefSeq" id="WP_214430598.1">
    <property type="nucleotide sequence ID" value="NZ_CAWPUQ010000133.1"/>
</dbReference>
<dbReference type="Proteomes" id="UP000662314">
    <property type="component" value="Unassembled WGS sequence"/>
</dbReference>
<name>A0A8J7I1U2_9NOST</name>
<evidence type="ECO:0000259" key="1">
    <source>
        <dbReference type="Pfam" id="PF12770"/>
    </source>
</evidence>
<dbReference type="AlphaFoldDB" id="A0A8J7I1U2"/>
<dbReference type="EMBL" id="JAECZA010000003">
    <property type="protein sequence ID" value="MBH8571760.1"/>
    <property type="molecule type" value="Genomic_DNA"/>
</dbReference>
<dbReference type="PANTHER" id="PTHR10098">
    <property type="entry name" value="RAPSYN-RELATED"/>
    <property type="match status" value="1"/>
</dbReference>
<gene>
    <name evidence="2" type="ORF">I8752_01695</name>
</gene>
<dbReference type="Gene3D" id="1.25.40.10">
    <property type="entry name" value="Tetratricopeptide repeat domain"/>
    <property type="match status" value="2"/>
</dbReference>
<dbReference type="PANTHER" id="PTHR10098:SF112">
    <property type="entry name" value="SLR0380 PROTEIN"/>
    <property type="match status" value="1"/>
</dbReference>
<comment type="caution">
    <text evidence="2">The sequence shown here is derived from an EMBL/GenBank/DDBJ whole genome shotgun (WGS) entry which is preliminary data.</text>
</comment>
<proteinExistence type="predicted"/>
<feature type="domain" description="CHAT" evidence="1">
    <location>
        <begin position="634"/>
        <end position="908"/>
    </location>
</feature>
<keyword evidence="3" id="KW-1185">Reference proteome</keyword>
<evidence type="ECO:0000313" key="3">
    <source>
        <dbReference type="Proteomes" id="UP000662314"/>
    </source>
</evidence>
<sequence>MRIRYRLLALSLILVLSVAKIPYVLGKTPTLQNNLITTEVQQLVRQGKEAYNSSSYSLAVKLLQKALQLATTSKSDRIQASIHSNLSLAYQQLGNWDAAQSHIAASLQLLHPSQSNQDSPTLLKIYAQSLDIQSRLWYVQGKPEAALNSLQQAAEIYIRLGDEALSISNSINQAQALQASGLYQQAYNNLEQIQQRLSTIPNSIIKAQGYLSLGNVLLAIGELKRSQTALQNSLALVEKLPSSAKTEVKSAARVSLANMYWAKGNLERDRNTTRNYNNIPWQCQERTFPNTALRSYQNAALQYQQVLAIPSSPSIQVQAQINYLSLLVETGQLSAAQALWHEIKLSDFPNNRQAVYAKINVAKNLACISQKTAADSSVLGEIDSLLGTAIQDAKQLQDSRALSYALGNQGGFYEYLAVAELHKSPPKSISKAYTDYLLTSQNLTQQALLLTQPITAPDIAYQWEWQMGRILAAQTKDERAIAFYQMAVESLKSVRSDLLTINSDVQFSYRDNVEPVYRELVDLLLRNHVNSEVPQEYLQQAIVNIDALQLAELQNFLRCNLGQILPSDREIKTVDNNAVFIYPIILENRLEVIFKLPGQHLEHYVDFIPRNALQDTVTQLRSAIYTRNPSKIRAKSQVIYRWLIKPIEPYLQEHSNIKTLVFVLDGELRNVPMAVLYDEPKDQYLIQKDYALALLPNSQLFDLSNSQLEKPKLLAGGVGEQQENVETRNFSPLNIDELQQIAKILPSKLLINSQFTSANIHKQLQSGAFSIVHFVTHGNFSSDPEDTYLLAYQQLIKARELNNLLRDDTVNSRDIKLLVLSACKTAEGDNRAILGLAGLAVRAGANSTLSTLWQINDTSTSQLMVQFYTELKKGITKAEALHRAQKALLAQPEYQNPYYWAAYILVGNWQ</sequence>